<keyword evidence="5" id="KW-1185">Reference proteome</keyword>
<sequence>MVPSEETVVEIRERYSELNAHAQSYTFKALVTVPQPGSDKAEMQFQVPSEKTVVEIRERYSELNAHAQSYTFKALVTVPQPGSDKAEMQFQELDMNKTLLENGVPDETSTFEQLMIPTDAFALVWDKRAVVPV</sequence>
<evidence type="ECO:0000313" key="4">
    <source>
        <dbReference type="EMBL" id="GFH27951.1"/>
    </source>
</evidence>
<name>A0A6A0A630_HAELA</name>
<keyword evidence="3" id="KW-0408">Iron</keyword>
<protein>
    <submittedName>
        <fullName evidence="4">Cytochrome b5 heme-binding domain-containing protein</fullName>
    </submittedName>
</protein>
<keyword evidence="2" id="KW-0479">Metal-binding</keyword>
<comment type="caution">
    <text evidence="4">The sequence shown here is derived from an EMBL/GenBank/DDBJ whole genome shotgun (WGS) entry which is preliminary data.</text>
</comment>
<reference evidence="4 5" key="1">
    <citation type="submission" date="2020-02" db="EMBL/GenBank/DDBJ databases">
        <title>Draft genome sequence of Haematococcus lacustris strain NIES-144.</title>
        <authorList>
            <person name="Morimoto D."/>
            <person name="Nakagawa S."/>
            <person name="Yoshida T."/>
            <person name="Sawayama S."/>
        </authorList>
    </citation>
    <scope>NUCLEOTIDE SEQUENCE [LARGE SCALE GENOMIC DNA]</scope>
    <source>
        <strain evidence="4 5">NIES-144</strain>
    </source>
</reference>
<proteinExistence type="predicted"/>
<evidence type="ECO:0000256" key="2">
    <source>
        <dbReference type="ARBA" id="ARBA00022723"/>
    </source>
</evidence>
<gene>
    <name evidence="4" type="ORF">HaLaN_26351</name>
</gene>
<dbReference type="EMBL" id="BLLF01003686">
    <property type="protein sequence ID" value="GFH27951.1"/>
    <property type="molecule type" value="Genomic_DNA"/>
</dbReference>
<dbReference type="Proteomes" id="UP000485058">
    <property type="component" value="Unassembled WGS sequence"/>
</dbReference>
<dbReference type="GO" id="GO:0046872">
    <property type="term" value="F:metal ion binding"/>
    <property type="evidence" value="ECO:0007669"/>
    <property type="project" value="UniProtKB-KW"/>
</dbReference>
<dbReference type="AlphaFoldDB" id="A0A6A0A630"/>
<evidence type="ECO:0000256" key="3">
    <source>
        <dbReference type="ARBA" id="ARBA00023004"/>
    </source>
</evidence>
<dbReference type="InterPro" id="IPR052320">
    <property type="entry name" value="Cytochrome_b5_domain"/>
</dbReference>
<organism evidence="4 5">
    <name type="scientific">Haematococcus lacustris</name>
    <name type="common">Green alga</name>
    <name type="synonym">Haematococcus pluvialis</name>
    <dbReference type="NCBI Taxonomy" id="44745"/>
    <lineage>
        <taxon>Eukaryota</taxon>
        <taxon>Viridiplantae</taxon>
        <taxon>Chlorophyta</taxon>
        <taxon>core chlorophytes</taxon>
        <taxon>Chlorophyceae</taxon>
        <taxon>CS clade</taxon>
        <taxon>Chlamydomonadales</taxon>
        <taxon>Haematococcaceae</taxon>
        <taxon>Haematococcus</taxon>
    </lineage>
</organism>
<evidence type="ECO:0000256" key="1">
    <source>
        <dbReference type="ARBA" id="ARBA00022617"/>
    </source>
</evidence>
<evidence type="ECO:0000313" key="5">
    <source>
        <dbReference type="Proteomes" id="UP000485058"/>
    </source>
</evidence>
<dbReference type="PANTHER" id="PTHR21281:SF0">
    <property type="entry name" value="CYTOCHROME B5 DOMAIN-CONTAINING PROTEIN 1"/>
    <property type="match status" value="1"/>
</dbReference>
<keyword evidence="1" id="KW-0349">Heme</keyword>
<dbReference type="PANTHER" id="PTHR21281">
    <property type="entry name" value="CYTOCHROME B5 DOMAIN-CONTAINING PROTEIN 1"/>
    <property type="match status" value="1"/>
</dbReference>
<accession>A0A6A0A630</accession>